<feature type="domain" description="CUB" evidence="6">
    <location>
        <begin position="123"/>
        <end position="200"/>
    </location>
</feature>
<protein>
    <recommendedName>
        <fullName evidence="6">CUB domain-containing protein</fullName>
    </recommendedName>
</protein>
<dbReference type="EMBL" id="CAIIXF020000011">
    <property type="protein sequence ID" value="CAH1799837.1"/>
    <property type="molecule type" value="Genomic_DNA"/>
</dbReference>
<feature type="transmembrane region" description="Helical" evidence="4">
    <location>
        <begin position="370"/>
        <end position="399"/>
    </location>
</feature>
<comment type="caution">
    <text evidence="7">The sequence shown here is derived from an EMBL/GenBank/DDBJ whole genome shotgun (WGS) entry which is preliminary data.</text>
</comment>
<dbReference type="InterPro" id="IPR000859">
    <property type="entry name" value="CUB_dom"/>
</dbReference>
<evidence type="ECO:0000313" key="8">
    <source>
        <dbReference type="Proteomes" id="UP000749559"/>
    </source>
</evidence>
<dbReference type="SUPFAM" id="SSF49854">
    <property type="entry name" value="Spermadhesin, CUB domain"/>
    <property type="match status" value="1"/>
</dbReference>
<dbReference type="Gene3D" id="2.60.120.290">
    <property type="entry name" value="Spermadhesin, CUB domain"/>
    <property type="match status" value="1"/>
</dbReference>
<accession>A0A8S4Q0P8</accession>
<evidence type="ECO:0000256" key="5">
    <source>
        <dbReference type="SAM" id="SignalP"/>
    </source>
</evidence>
<keyword evidence="4" id="KW-0812">Transmembrane</keyword>
<proteinExistence type="predicted"/>
<evidence type="ECO:0000259" key="6">
    <source>
        <dbReference type="PROSITE" id="PS01180"/>
    </source>
</evidence>
<comment type="caution">
    <text evidence="2">Lacks conserved residue(s) required for the propagation of feature annotation.</text>
</comment>
<dbReference type="Gene3D" id="2.60.120.740">
    <property type="match status" value="1"/>
</dbReference>
<dbReference type="CDD" id="cd22823">
    <property type="entry name" value="Gal_Rha_Lectin"/>
    <property type="match status" value="1"/>
</dbReference>
<sequence>MKFFLLVFCVSFNWRYTQGVQGYSKFAYACVGKEVKIECDPGEVIRILQAFYGQSVNGERYCAYDPRDPCTENTLDVDLKCTGKEETCIYDTGSTTHRQCGGVANYIAVDFECMSKDQMINICSSTEVEDRTGYIVSPGFPDLLGESSVQCKCTISSLVPDRKIEISEIFATFRYAPSRDCTTWSDAIEVTDGTQSTRFCKAGSGQLISTLESTNITLLHKTGTGGALWLHYESPTQDGRLLVRCGAKAEEPIKITSTTTTITPETQTTSTTQTTTVTEASTTVTPTTQNATTQSKEVSSEITTINTTILDVNETGSQTNTTPTSTTSGQVDDLVTANETVASTVASNSTTGQPEDGNTTTPTVTMVSQYGVTAAVVGAIVGCLIVVFLIIIALIVVYFKRVNSKDFA</sequence>
<feature type="region of interest" description="Disordered" evidence="3">
    <location>
        <begin position="264"/>
        <end position="298"/>
    </location>
</feature>
<evidence type="ECO:0000313" key="7">
    <source>
        <dbReference type="EMBL" id="CAH1799837.1"/>
    </source>
</evidence>
<name>A0A8S4Q0P8_OWEFU</name>
<evidence type="ECO:0000256" key="3">
    <source>
        <dbReference type="SAM" id="MobiDB-lite"/>
    </source>
</evidence>
<reference evidence="7" key="1">
    <citation type="submission" date="2022-03" db="EMBL/GenBank/DDBJ databases">
        <authorList>
            <person name="Martin C."/>
        </authorList>
    </citation>
    <scope>NUCLEOTIDE SEQUENCE</scope>
</reference>
<dbReference type="OrthoDB" id="6115609at2759"/>
<dbReference type="Proteomes" id="UP000749559">
    <property type="component" value="Unassembled WGS sequence"/>
</dbReference>
<keyword evidence="4" id="KW-1133">Transmembrane helix</keyword>
<dbReference type="InterPro" id="IPR043159">
    <property type="entry name" value="Lectin_gal-bd_sf"/>
</dbReference>
<evidence type="ECO:0000256" key="4">
    <source>
        <dbReference type="SAM" id="Phobius"/>
    </source>
</evidence>
<dbReference type="AlphaFoldDB" id="A0A8S4Q0P8"/>
<evidence type="ECO:0000256" key="1">
    <source>
        <dbReference type="ARBA" id="ARBA00023157"/>
    </source>
</evidence>
<feature type="compositionally biased region" description="Low complexity" evidence="3">
    <location>
        <begin position="264"/>
        <end position="293"/>
    </location>
</feature>
<feature type="signal peptide" evidence="5">
    <location>
        <begin position="1"/>
        <end position="19"/>
    </location>
</feature>
<keyword evidence="1" id="KW-1015">Disulfide bond</keyword>
<keyword evidence="5" id="KW-0732">Signal</keyword>
<gene>
    <name evidence="7" type="ORF">OFUS_LOCUS23803</name>
</gene>
<keyword evidence="8" id="KW-1185">Reference proteome</keyword>
<dbReference type="PROSITE" id="PS01180">
    <property type="entry name" value="CUB"/>
    <property type="match status" value="1"/>
</dbReference>
<keyword evidence="4" id="KW-0472">Membrane</keyword>
<evidence type="ECO:0000256" key="2">
    <source>
        <dbReference type="PROSITE-ProRule" id="PRU00059"/>
    </source>
</evidence>
<dbReference type="InterPro" id="IPR035914">
    <property type="entry name" value="Sperma_CUB_dom_sf"/>
</dbReference>
<feature type="chain" id="PRO_5035832592" description="CUB domain-containing protein" evidence="5">
    <location>
        <begin position="20"/>
        <end position="408"/>
    </location>
</feature>
<organism evidence="7 8">
    <name type="scientific">Owenia fusiformis</name>
    <name type="common">Polychaete worm</name>
    <dbReference type="NCBI Taxonomy" id="6347"/>
    <lineage>
        <taxon>Eukaryota</taxon>
        <taxon>Metazoa</taxon>
        <taxon>Spiralia</taxon>
        <taxon>Lophotrochozoa</taxon>
        <taxon>Annelida</taxon>
        <taxon>Polychaeta</taxon>
        <taxon>Sedentaria</taxon>
        <taxon>Canalipalpata</taxon>
        <taxon>Sabellida</taxon>
        <taxon>Oweniida</taxon>
        <taxon>Oweniidae</taxon>
        <taxon>Owenia</taxon>
    </lineage>
</organism>